<dbReference type="AlphaFoldDB" id="A0A4Q7N3P0"/>
<evidence type="ECO:0000313" key="3">
    <source>
        <dbReference type="Proteomes" id="UP000293874"/>
    </source>
</evidence>
<sequence>MSDVLIRYGTREDAMEIAALSRETFYSAFAKDNSVEDMEKFMTEQFSTARLMAQVGAPGNIFLLAYVGEQLAGYVRLLDGFPPSELKDFPTIEIARIYARQDAIGKGVGRALMQRSIEIATSMNKRSIWLGVWEKNDRAIAFYTKWGFEKFGEHDFLLGNDVQRDWMMRKLL</sequence>
<comment type="caution">
    <text evidence="2">The sequence shown here is derived from an EMBL/GenBank/DDBJ whole genome shotgun (WGS) entry which is preliminary data.</text>
</comment>
<gene>
    <name evidence="2" type="ORF">EV199_1462</name>
</gene>
<evidence type="ECO:0000313" key="2">
    <source>
        <dbReference type="EMBL" id="RZS75593.1"/>
    </source>
</evidence>
<dbReference type="PANTHER" id="PTHR43617:SF33">
    <property type="entry name" value="SPORE COAT POLYSACCHARIDE BIOSYNTHESIS PROTEIN SPSD"/>
    <property type="match status" value="1"/>
</dbReference>
<dbReference type="InterPro" id="IPR050276">
    <property type="entry name" value="MshD_Acetyltransferase"/>
</dbReference>
<dbReference type="RefSeq" id="WP_158644051.1">
    <property type="nucleotide sequence ID" value="NZ_CP042431.1"/>
</dbReference>
<accession>A0A4Q7N3P0</accession>
<dbReference type="EMBL" id="SGXA01000001">
    <property type="protein sequence ID" value="RZS75593.1"/>
    <property type="molecule type" value="Genomic_DNA"/>
</dbReference>
<protein>
    <submittedName>
        <fullName evidence="2">Ribosomal protein S18 acetylase RimI-like enzyme</fullName>
    </submittedName>
</protein>
<dbReference type="Pfam" id="PF00583">
    <property type="entry name" value="Acetyltransf_1"/>
    <property type="match status" value="1"/>
</dbReference>
<dbReference type="InterPro" id="IPR000182">
    <property type="entry name" value="GNAT_dom"/>
</dbReference>
<dbReference type="CDD" id="cd04301">
    <property type="entry name" value="NAT_SF"/>
    <property type="match status" value="1"/>
</dbReference>
<keyword evidence="2" id="KW-0689">Ribosomal protein</keyword>
<organism evidence="2 3">
    <name type="scientific">Pseudobacter ginsenosidimutans</name>
    <dbReference type="NCBI Taxonomy" id="661488"/>
    <lineage>
        <taxon>Bacteria</taxon>
        <taxon>Pseudomonadati</taxon>
        <taxon>Bacteroidota</taxon>
        <taxon>Chitinophagia</taxon>
        <taxon>Chitinophagales</taxon>
        <taxon>Chitinophagaceae</taxon>
        <taxon>Pseudobacter</taxon>
    </lineage>
</organism>
<proteinExistence type="predicted"/>
<dbReference type="GO" id="GO:0016747">
    <property type="term" value="F:acyltransferase activity, transferring groups other than amino-acyl groups"/>
    <property type="evidence" value="ECO:0007669"/>
    <property type="project" value="InterPro"/>
</dbReference>
<feature type="domain" description="N-acetyltransferase" evidence="1">
    <location>
        <begin position="4"/>
        <end position="172"/>
    </location>
</feature>
<dbReference type="Proteomes" id="UP000293874">
    <property type="component" value="Unassembled WGS sequence"/>
</dbReference>
<keyword evidence="2" id="KW-0687">Ribonucleoprotein</keyword>
<dbReference type="GO" id="GO:0005840">
    <property type="term" value="C:ribosome"/>
    <property type="evidence" value="ECO:0007669"/>
    <property type="project" value="UniProtKB-KW"/>
</dbReference>
<dbReference type="OrthoDB" id="7205533at2"/>
<name>A0A4Q7N3P0_9BACT</name>
<evidence type="ECO:0000259" key="1">
    <source>
        <dbReference type="PROSITE" id="PS51186"/>
    </source>
</evidence>
<reference evidence="2 3" key="1">
    <citation type="submission" date="2019-02" db="EMBL/GenBank/DDBJ databases">
        <title>Genomic Encyclopedia of Type Strains, Phase IV (KMG-IV): sequencing the most valuable type-strain genomes for metagenomic binning, comparative biology and taxonomic classification.</title>
        <authorList>
            <person name="Goeker M."/>
        </authorList>
    </citation>
    <scope>NUCLEOTIDE SEQUENCE [LARGE SCALE GENOMIC DNA]</scope>
    <source>
        <strain evidence="2 3">DSM 18116</strain>
    </source>
</reference>
<dbReference type="InterPro" id="IPR016181">
    <property type="entry name" value="Acyl_CoA_acyltransferase"/>
</dbReference>
<dbReference type="Gene3D" id="3.40.630.30">
    <property type="match status" value="1"/>
</dbReference>
<dbReference type="PROSITE" id="PS51186">
    <property type="entry name" value="GNAT"/>
    <property type="match status" value="1"/>
</dbReference>
<dbReference type="PANTHER" id="PTHR43617">
    <property type="entry name" value="L-AMINO ACID N-ACETYLTRANSFERASE"/>
    <property type="match status" value="1"/>
</dbReference>
<keyword evidence="3" id="KW-1185">Reference proteome</keyword>
<dbReference type="SUPFAM" id="SSF55729">
    <property type="entry name" value="Acyl-CoA N-acyltransferases (Nat)"/>
    <property type="match status" value="1"/>
</dbReference>